<protein>
    <submittedName>
        <fullName evidence="2">Uncharacterized protein</fullName>
    </submittedName>
</protein>
<evidence type="ECO:0000313" key="3">
    <source>
        <dbReference type="Proteomes" id="UP001165060"/>
    </source>
</evidence>
<evidence type="ECO:0000313" key="2">
    <source>
        <dbReference type="EMBL" id="GMI32398.1"/>
    </source>
</evidence>
<dbReference type="Proteomes" id="UP001165060">
    <property type="component" value="Unassembled WGS sequence"/>
</dbReference>
<evidence type="ECO:0000256" key="1">
    <source>
        <dbReference type="SAM" id="MobiDB-lite"/>
    </source>
</evidence>
<feature type="compositionally biased region" description="Low complexity" evidence="1">
    <location>
        <begin position="36"/>
        <end position="54"/>
    </location>
</feature>
<feature type="compositionally biased region" description="Basic and acidic residues" evidence="1">
    <location>
        <begin position="10"/>
        <end position="19"/>
    </location>
</feature>
<sequence length="301" mass="32155">MLPLMAMKAYSDHQRRQSDLADLVESVSASTDGEAPRAGRSRSSATSAPAGERPSLPPPPQPASRRRSTSELLGAMLSCAAPPPPPRAPSARPPRRAGRSEVQIDRGHQPPALVLVAVAPPATRASLYMSVLTSGLAPPADRLEAVLELKALAKAPESAGFLLEEGILDPLVDSVNGFVEASAAKEQGRKKLERLRRDASAFMATNKAERELAALAARKLARAPMASQCARTLVALARARCAQAGGAGEALDAMFAEFPHHERFREEGGGDEYFYKMRMTAGQRGELAKRVMFTAKQLKKS</sequence>
<accession>A0ABQ6MTG4</accession>
<comment type="caution">
    <text evidence="2">The sequence shown here is derived from an EMBL/GenBank/DDBJ whole genome shotgun (WGS) entry which is preliminary data.</text>
</comment>
<organism evidence="2 3">
    <name type="scientific">Tetraparma gracilis</name>
    <dbReference type="NCBI Taxonomy" id="2962635"/>
    <lineage>
        <taxon>Eukaryota</taxon>
        <taxon>Sar</taxon>
        <taxon>Stramenopiles</taxon>
        <taxon>Ochrophyta</taxon>
        <taxon>Bolidophyceae</taxon>
        <taxon>Parmales</taxon>
        <taxon>Triparmaceae</taxon>
        <taxon>Tetraparma</taxon>
    </lineage>
</organism>
<name>A0ABQ6MTG4_9STRA</name>
<reference evidence="2 3" key="1">
    <citation type="journal article" date="2023" name="Commun. Biol.">
        <title>Genome analysis of Parmales, the sister group of diatoms, reveals the evolutionary specialization of diatoms from phago-mixotrophs to photoautotrophs.</title>
        <authorList>
            <person name="Ban H."/>
            <person name="Sato S."/>
            <person name="Yoshikawa S."/>
            <person name="Yamada K."/>
            <person name="Nakamura Y."/>
            <person name="Ichinomiya M."/>
            <person name="Sato N."/>
            <person name="Blanc-Mathieu R."/>
            <person name="Endo H."/>
            <person name="Kuwata A."/>
            <person name="Ogata H."/>
        </authorList>
    </citation>
    <scope>NUCLEOTIDE SEQUENCE [LARGE SCALE GENOMIC DNA]</scope>
</reference>
<proteinExistence type="predicted"/>
<dbReference type="EMBL" id="BRYB01003194">
    <property type="protein sequence ID" value="GMI32398.1"/>
    <property type="molecule type" value="Genomic_DNA"/>
</dbReference>
<keyword evidence="3" id="KW-1185">Reference proteome</keyword>
<gene>
    <name evidence="2" type="ORF">TeGR_g7873</name>
</gene>
<feature type="compositionally biased region" description="Pro residues" evidence="1">
    <location>
        <begin position="81"/>
        <end position="92"/>
    </location>
</feature>
<feature type="region of interest" description="Disordered" evidence="1">
    <location>
        <begin position="1"/>
        <end position="108"/>
    </location>
</feature>
<feature type="compositionally biased region" description="Basic and acidic residues" evidence="1">
    <location>
        <begin position="98"/>
        <end position="108"/>
    </location>
</feature>